<sequence length="144" mass="16554">MIFGSPLPKDEANQWRHQLNQFVKENERDLAALAWGLLQEWGNSQEALGIDLNPKPHFVCCTRESLEELNQKLESKIQEVLGILDKYNRDEEVAIVGIGKGQIKLIYFKPDPTPPLCFEAVETDLDSLIQKLEKRMEEMISYPV</sequence>
<dbReference type="EMBL" id="CP001291">
    <property type="protein sequence ID" value="ACK73059.1"/>
    <property type="molecule type" value="Genomic_DNA"/>
</dbReference>
<evidence type="ECO:0000259" key="2">
    <source>
        <dbReference type="Pfam" id="PF26619"/>
    </source>
</evidence>
<feature type="coiled-coil region" evidence="1">
    <location>
        <begin position="63"/>
        <end position="90"/>
    </location>
</feature>
<dbReference type="KEGG" id="cyc:PCC7424_4699"/>
<protein>
    <recommendedName>
        <fullName evidence="2">Chaperone protein CcmS domain-containing protein</fullName>
    </recommendedName>
</protein>
<dbReference type="AlphaFoldDB" id="B7KBT1"/>
<organism evidence="3 4">
    <name type="scientific">Gloeothece citriformis (strain PCC 7424)</name>
    <name type="common">Cyanothece sp. (strain PCC 7424)</name>
    <dbReference type="NCBI Taxonomy" id="65393"/>
    <lineage>
        <taxon>Bacteria</taxon>
        <taxon>Bacillati</taxon>
        <taxon>Cyanobacteriota</taxon>
        <taxon>Cyanophyceae</taxon>
        <taxon>Oscillatoriophycideae</taxon>
        <taxon>Chroococcales</taxon>
        <taxon>Aphanothecaceae</taxon>
        <taxon>Gloeothece</taxon>
        <taxon>Gloeothece citriformis</taxon>
    </lineage>
</organism>
<dbReference type="eggNOG" id="ENOG5032T0Q">
    <property type="taxonomic scope" value="Bacteria"/>
</dbReference>
<name>B7KBT1_GLOC7</name>
<evidence type="ECO:0000313" key="3">
    <source>
        <dbReference type="EMBL" id="ACK73059.1"/>
    </source>
</evidence>
<keyword evidence="1" id="KW-0175">Coiled coil</keyword>
<dbReference type="HOGENOM" id="CLU_1802670_0_0_3"/>
<gene>
    <name evidence="3" type="ordered locus">PCC7424_4699</name>
</gene>
<dbReference type="InterPro" id="IPR058587">
    <property type="entry name" value="CcmS"/>
</dbReference>
<reference evidence="4" key="1">
    <citation type="journal article" date="2011" name="MBio">
        <title>Novel metabolic attributes of the genus Cyanothece, comprising a group of unicellular nitrogen-fixing Cyanobacteria.</title>
        <authorList>
            <person name="Bandyopadhyay A."/>
            <person name="Elvitigala T."/>
            <person name="Welsh E."/>
            <person name="Stockel J."/>
            <person name="Liberton M."/>
            <person name="Min H."/>
            <person name="Sherman L.A."/>
            <person name="Pakrasi H.B."/>
        </authorList>
    </citation>
    <scope>NUCLEOTIDE SEQUENCE [LARGE SCALE GENOMIC DNA]</scope>
    <source>
        <strain evidence="4">PCC 7424</strain>
    </source>
</reference>
<feature type="domain" description="Chaperone protein CcmS" evidence="2">
    <location>
        <begin position="3"/>
        <end position="140"/>
    </location>
</feature>
<evidence type="ECO:0000313" key="4">
    <source>
        <dbReference type="Proteomes" id="UP000002384"/>
    </source>
</evidence>
<dbReference type="OrthoDB" id="454938at2"/>
<dbReference type="Pfam" id="PF26619">
    <property type="entry name" value="CcmS"/>
    <property type="match status" value="1"/>
</dbReference>
<evidence type="ECO:0000256" key="1">
    <source>
        <dbReference type="SAM" id="Coils"/>
    </source>
</evidence>
<accession>B7KBT1</accession>
<keyword evidence="4" id="KW-1185">Reference proteome</keyword>
<dbReference type="RefSeq" id="WP_015956642.1">
    <property type="nucleotide sequence ID" value="NC_011729.1"/>
</dbReference>
<dbReference type="Proteomes" id="UP000002384">
    <property type="component" value="Chromosome"/>
</dbReference>
<proteinExistence type="predicted"/>
<dbReference type="STRING" id="65393.PCC7424_4699"/>